<sequence>MSDVDSFLTILSIMSDDLYQADVPEAGGSMAASHILSLSEVLTLAITSQEDRFRFIVQYLHPAFLTLPHRS</sequence>
<evidence type="ECO:0000313" key="1">
    <source>
        <dbReference type="EMBL" id="PZW20540.1"/>
    </source>
</evidence>
<proteinExistence type="predicted"/>
<gene>
    <name evidence="1" type="ORF">EI42_05913</name>
</gene>
<dbReference type="AlphaFoldDB" id="A0A326TWG4"/>
<name>A0A326TWG4_THEHA</name>
<comment type="caution">
    <text evidence="1">The sequence shown here is derived from an EMBL/GenBank/DDBJ whole genome shotgun (WGS) entry which is preliminary data.</text>
</comment>
<dbReference type="EMBL" id="QKUF01000042">
    <property type="protein sequence ID" value="PZW20540.1"/>
    <property type="molecule type" value="Genomic_DNA"/>
</dbReference>
<reference evidence="1 2" key="1">
    <citation type="submission" date="2018-06" db="EMBL/GenBank/DDBJ databases">
        <title>Genomic Encyclopedia of Archaeal and Bacterial Type Strains, Phase II (KMG-II): from individual species to whole genera.</title>
        <authorList>
            <person name="Goeker M."/>
        </authorList>
    </citation>
    <scope>NUCLEOTIDE SEQUENCE [LARGE SCALE GENOMIC DNA]</scope>
    <source>
        <strain evidence="1 2">ATCC BAA-1881</strain>
    </source>
</reference>
<evidence type="ECO:0000313" key="2">
    <source>
        <dbReference type="Proteomes" id="UP000248806"/>
    </source>
</evidence>
<accession>A0A326TWG4</accession>
<organism evidence="1 2">
    <name type="scientific">Thermosporothrix hazakensis</name>
    <dbReference type="NCBI Taxonomy" id="644383"/>
    <lineage>
        <taxon>Bacteria</taxon>
        <taxon>Bacillati</taxon>
        <taxon>Chloroflexota</taxon>
        <taxon>Ktedonobacteria</taxon>
        <taxon>Ktedonobacterales</taxon>
        <taxon>Thermosporotrichaceae</taxon>
        <taxon>Thermosporothrix</taxon>
    </lineage>
</organism>
<protein>
    <submittedName>
        <fullName evidence="1">Uncharacterized protein</fullName>
    </submittedName>
</protein>
<keyword evidence="2" id="KW-1185">Reference proteome</keyword>
<dbReference type="Proteomes" id="UP000248806">
    <property type="component" value="Unassembled WGS sequence"/>
</dbReference>